<proteinExistence type="predicted"/>
<dbReference type="AlphaFoldDB" id="A0A1F4UXN1"/>
<reference evidence="2 3" key="1">
    <citation type="journal article" date="2016" name="Nat. Commun.">
        <title>Thousands of microbial genomes shed light on interconnected biogeochemical processes in an aquifer system.</title>
        <authorList>
            <person name="Anantharaman K."/>
            <person name="Brown C.T."/>
            <person name="Hug L.A."/>
            <person name="Sharon I."/>
            <person name="Castelle C.J."/>
            <person name="Probst A.J."/>
            <person name="Thomas B.C."/>
            <person name="Singh A."/>
            <person name="Wilkins M.J."/>
            <person name="Karaoz U."/>
            <person name="Brodie E.L."/>
            <person name="Williams K.H."/>
            <person name="Hubbard S.S."/>
            <person name="Banfield J.F."/>
        </authorList>
    </citation>
    <scope>NUCLEOTIDE SEQUENCE [LARGE SCALE GENOMIC DNA]</scope>
</reference>
<comment type="caution">
    <text evidence="2">The sequence shown here is derived from an EMBL/GenBank/DDBJ whole genome shotgun (WGS) entry which is preliminary data.</text>
</comment>
<sequence length="61" mass="7189">MPRTVKLLKIRQAAEMLGVNPETLRRWDKSGKLKAIIISERGDRRYKREDIVRLVKKLADQ</sequence>
<organism evidence="2 3">
    <name type="scientific">candidate division WWE3 bacterium RBG_16_37_10</name>
    <dbReference type="NCBI Taxonomy" id="1802610"/>
    <lineage>
        <taxon>Bacteria</taxon>
        <taxon>Katanobacteria</taxon>
    </lineage>
</organism>
<name>A0A1F4UXN1_UNCKA</name>
<dbReference type="SUPFAM" id="SSF46955">
    <property type="entry name" value="Putative DNA-binding domain"/>
    <property type="match status" value="1"/>
</dbReference>
<evidence type="ECO:0000313" key="3">
    <source>
        <dbReference type="Proteomes" id="UP000177371"/>
    </source>
</evidence>
<dbReference type="InterPro" id="IPR000551">
    <property type="entry name" value="MerR-type_HTH_dom"/>
</dbReference>
<dbReference type="InterPro" id="IPR009061">
    <property type="entry name" value="DNA-bd_dom_put_sf"/>
</dbReference>
<accession>A0A1F4UXN1</accession>
<feature type="domain" description="HTH merR-type" evidence="1">
    <location>
        <begin position="7"/>
        <end position="61"/>
    </location>
</feature>
<gene>
    <name evidence="2" type="ORF">A2W32_01870</name>
</gene>
<dbReference type="Pfam" id="PF13411">
    <property type="entry name" value="MerR_1"/>
    <property type="match status" value="1"/>
</dbReference>
<evidence type="ECO:0000313" key="2">
    <source>
        <dbReference type="EMBL" id="OGC49688.1"/>
    </source>
</evidence>
<dbReference type="Proteomes" id="UP000177371">
    <property type="component" value="Unassembled WGS sequence"/>
</dbReference>
<protein>
    <recommendedName>
        <fullName evidence="1">HTH merR-type domain-containing protein</fullName>
    </recommendedName>
</protein>
<dbReference type="GO" id="GO:0003677">
    <property type="term" value="F:DNA binding"/>
    <property type="evidence" value="ECO:0007669"/>
    <property type="project" value="InterPro"/>
</dbReference>
<dbReference type="PROSITE" id="PS50937">
    <property type="entry name" value="HTH_MERR_2"/>
    <property type="match status" value="1"/>
</dbReference>
<dbReference type="GO" id="GO:0006355">
    <property type="term" value="P:regulation of DNA-templated transcription"/>
    <property type="evidence" value="ECO:0007669"/>
    <property type="project" value="InterPro"/>
</dbReference>
<dbReference type="EMBL" id="MEUT01000045">
    <property type="protein sequence ID" value="OGC49688.1"/>
    <property type="molecule type" value="Genomic_DNA"/>
</dbReference>
<evidence type="ECO:0000259" key="1">
    <source>
        <dbReference type="PROSITE" id="PS50937"/>
    </source>
</evidence>
<dbReference type="Gene3D" id="1.10.1660.10">
    <property type="match status" value="1"/>
</dbReference>
<dbReference type="STRING" id="1802610.A2W32_01870"/>